<keyword evidence="11" id="KW-0443">Lipid metabolism</keyword>
<evidence type="ECO:0000256" key="9">
    <source>
        <dbReference type="ARBA" id="ARBA00022840"/>
    </source>
</evidence>
<comment type="catalytic activity">
    <reaction evidence="14">
        <text>N(6)-biotinyl-L-lysyl-[protein] + hydrogencarbonate + ATP = N(6)-carboxybiotinyl-L-lysyl-[protein] + ADP + phosphate + H(+)</text>
        <dbReference type="Rhea" id="RHEA:13501"/>
        <dbReference type="Rhea" id="RHEA-COMP:10505"/>
        <dbReference type="Rhea" id="RHEA-COMP:10506"/>
        <dbReference type="ChEBI" id="CHEBI:15378"/>
        <dbReference type="ChEBI" id="CHEBI:17544"/>
        <dbReference type="ChEBI" id="CHEBI:30616"/>
        <dbReference type="ChEBI" id="CHEBI:43474"/>
        <dbReference type="ChEBI" id="CHEBI:83144"/>
        <dbReference type="ChEBI" id="CHEBI:83145"/>
        <dbReference type="ChEBI" id="CHEBI:456216"/>
        <dbReference type="EC" id="6.3.4.14"/>
    </reaction>
</comment>
<dbReference type="InterPro" id="IPR005482">
    <property type="entry name" value="Biotin_COase_C"/>
</dbReference>
<comment type="function">
    <text evidence="1">This protein is a component of the acetyl coenzyme A carboxylase complex; first, biotin carboxylase catalyzes the carboxylation of the carrier protein and then the transcarboxylase transfers the carboxyl group to form malonyl-CoA.</text>
</comment>
<name>A0A2U1K733_9BACI</name>
<dbReference type="Pfam" id="PF02785">
    <property type="entry name" value="Biotin_carb_C"/>
    <property type="match status" value="1"/>
</dbReference>
<dbReference type="PROSITE" id="PS00866">
    <property type="entry name" value="CPSASE_1"/>
    <property type="match status" value="1"/>
</dbReference>
<keyword evidence="8" id="KW-0276">Fatty acid metabolism</keyword>
<gene>
    <name evidence="18" type="primary">accC</name>
    <name evidence="18" type="ORF">DCC39_00195</name>
</gene>
<dbReference type="InterPro" id="IPR016185">
    <property type="entry name" value="PreATP-grasp_dom_sf"/>
</dbReference>
<dbReference type="FunFam" id="3.40.50.20:FF:000010">
    <property type="entry name" value="Propionyl-CoA carboxylase subunit alpha"/>
    <property type="match status" value="1"/>
</dbReference>
<protein>
    <recommendedName>
        <fullName evidence="4">biotin carboxylase</fullName>
        <ecNumber evidence="4">6.3.4.14</ecNumber>
    </recommendedName>
</protein>
<dbReference type="SUPFAM" id="SSF52440">
    <property type="entry name" value="PreATP-grasp domain"/>
    <property type="match status" value="1"/>
</dbReference>
<dbReference type="Proteomes" id="UP000245998">
    <property type="component" value="Unassembled WGS sequence"/>
</dbReference>
<keyword evidence="19" id="KW-1185">Reference proteome</keyword>
<dbReference type="Gene3D" id="3.40.50.20">
    <property type="match status" value="1"/>
</dbReference>
<evidence type="ECO:0000256" key="3">
    <source>
        <dbReference type="ARBA" id="ARBA00011750"/>
    </source>
</evidence>
<dbReference type="InterPro" id="IPR013815">
    <property type="entry name" value="ATP_grasp_subdomain_1"/>
</dbReference>
<dbReference type="InterPro" id="IPR004549">
    <property type="entry name" value="Acetyl_CoA_COase_biotin_COase"/>
</dbReference>
<sequence>MFKKILIANRGEIAVRIMRTCKEMGINTVAVYSEADEKAPHVQLADEAYLIGKPRVNESYLNIDKIIQVANEAGAEAIHPGYGLLSENAEFARRCTESGLVFIGPDPSVISKMGSKIESRRTMEKAGVPVVPGIDYPLKDEKEAIQIANEIGYPVMLKASAGGGGIGMQIVRNDEELTKAYSGNQKRATDFFGDGAMYVEKYVENPRHIEIQILADKRHHTVYLWERECSIQRRHQKVVEEAPSPFLDDETRAKMGEAAVKAAKAIGYVNAGTIEFLVDENKNFYFLEMNTRLQVEHPVTEEITGLDLVKEQLKIAWGTELSFTQSDIKRMGHAIEVRIYAEDPKTFFPSPGKITTLELPRGENIRHELAVNEGSTVTPFYDPMIAKLIVKGSTREEAIDGMKKALDQYVVEGIKTNIPMLQTVIAHDAFLAGDTTTNFVDKHLKQKKAKK</sequence>
<dbReference type="SUPFAM" id="SSF51246">
    <property type="entry name" value="Rudiment single hybrid motif"/>
    <property type="match status" value="1"/>
</dbReference>
<evidence type="ECO:0000256" key="13">
    <source>
        <dbReference type="ARBA" id="ARBA00023267"/>
    </source>
</evidence>
<evidence type="ECO:0000256" key="2">
    <source>
        <dbReference type="ARBA" id="ARBA00004956"/>
    </source>
</evidence>
<evidence type="ECO:0000256" key="10">
    <source>
        <dbReference type="ARBA" id="ARBA00022842"/>
    </source>
</evidence>
<accession>A0A2U1K733</accession>
<dbReference type="NCBIfam" id="TIGR00514">
    <property type="entry name" value="accC"/>
    <property type="match status" value="1"/>
</dbReference>
<dbReference type="InterPro" id="IPR005479">
    <property type="entry name" value="CPAse_ATP-bd"/>
</dbReference>
<comment type="subunit">
    <text evidence="3">Acetyl-CoA carboxylase is a heterohexamer of biotin carboxyl carrier protein, biotin carboxylase and the two subunits of carboxyl transferase in a 2:2 complex.</text>
</comment>
<dbReference type="GO" id="GO:2001295">
    <property type="term" value="P:malonyl-CoA biosynthetic process"/>
    <property type="evidence" value="ECO:0007669"/>
    <property type="project" value="UniProtKB-UniPathway"/>
</dbReference>
<dbReference type="PROSITE" id="PS50975">
    <property type="entry name" value="ATP_GRASP"/>
    <property type="match status" value="1"/>
</dbReference>
<dbReference type="EC" id="6.3.4.14" evidence="4"/>
<dbReference type="Pfam" id="PF00289">
    <property type="entry name" value="Biotin_carb_N"/>
    <property type="match status" value="1"/>
</dbReference>
<dbReference type="FunFam" id="3.30.1490.20:FF:000003">
    <property type="entry name" value="acetyl-CoA carboxylase isoform X1"/>
    <property type="match status" value="1"/>
</dbReference>
<dbReference type="FunFam" id="3.30.470.20:FF:000028">
    <property type="entry name" value="Methylcrotonoyl-CoA carboxylase subunit alpha, mitochondrial"/>
    <property type="match status" value="1"/>
</dbReference>
<evidence type="ECO:0000259" key="17">
    <source>
        <dbReference type="PROSITE" id="PS50979"/>
    </source>
</evidence>
<dbReference type="SMART" id="SM00878">
    <property type="entry name" value="Biotin_carb_C"/>
    <property type="match status" value="1"/>
</dbReference>
<keyword evidence="13" id="KW-0092">Biotin</keyword>
<dbReference type="InterPro" id="IPR011761">
    <property type="entry name" value="ATP-grasp"/>
</dbReference>
<dbReference type="GO" id="GO:0046872">
    <property type="term" value="F:metal ion binding"/>
    <property type="evidence" value="ECO:0007669"/>
    <property type="project" value="InterPro"/>
</dbReference>
<dbReference type="UniPathway" id="UPA00655">
    <property type="reaction ID" value="UER00711"/>
</dbReference>
<evidence type="ECO:0000313" key="19">
    <source>
        <dbReference type="Proteomes" id="UP000245998"/>
    </source>
</evidence>
<keyword evidence="9 15" id="KW-0067">ATP-binding</keyword>
<dbReference type="RefSeq" id="WP_116552856.1">
    <property type="nucleotide sequence ID" value="NZ_QCZG01000001.1"/>
</dbReference>
<dbReference type="Gene3D" id="3.30.1490.20">
    <property type="entry name" value="ATP-grasp fold, A domain"/>
    <property type="match status" value="1"/>
</dbReference>
<evidence type="ECO:0000256" key="12">
    <source>
        <dbReference type="ARBA" id="ARBA00023160"/>
    </source>
</evidence>
<evidence type="ECO:0000256" key="8">
    <source>
        <dbReference type="ARBA" id="ARBA00022832"/>
    </source>
</evidence>
<dbReference type="PANTHER" id="PTHR18866:SF33">
    <property type="entry name" value="METHYLCROTONOYL-COA CARBOXYLASE SUBUNIT ALPHA, MITOCHONDRIAL-RELATED"/>
    <property type="match status" value="1"/>
</dbReference>
<keyword evidence="5" id="KW-0444">Lipid biosynthesis</keyword>
<comment type="pathway">
    <text evidence="2">Lipid metabolism; malonyl-CoA biosynthesis; malonyl-CoA from acetyl-CoA: step 1/1.</text>
</comment>
<evidence type="ECO:0000256" key="5">
    <source>
        <dbReference type="ARBA" id="ARBA00022516"/>
    </source>
</evidence>
<keyword evidence="6" id="KW-0436">Ligase</keyword>
<keyword evidence="7 15" id="KW-0547">Nucleotide-binding</keyword>
<dbReference type="GO" id="GO:0005524">
    <property type="term" value="F:ATP binding"/>
    <property type="evidence" value="ECO:0007669"/>
    <property type="project" value="UniProtKB-UniRule"/>
</dbReference>
<evidence type="ECO:0000256" key="1">
    <source>
        <dbReference type="ARBA" id="ARBA00003761"/>
    </source>
</evidence>
<reference evidence="18 19" key="1">
    <citation type="submission" date="2018-04" db="EMBL/GenBank/DDBJ databases">
        <title>Camelliibacillus theae gen. nov., sp. nov., isolated from Pu'er tea.</title>
        <authorList>
            <person name="Niu L."/>
        </authorList>
    </citation>
    <scope>NUCLEOTIDE SEQUENCE [LARGE SCALE GENOMIC DNA]</scope>
    <source>
        <strain evidence="18 19">T8</strain>
    </source>
</reference>
<dbReference type="PANTHER" id="PTHR18866">
    <property type="entry name" value="CARBOXYLASE:PYRUVATE/ACETYL-COA/PROPIONYL-COA CARBOXYLASE"/>
    <property type="match status" value="1"/>
</dbReference>
<dbReference type="Gene3D" id="3.30.470.20">
    <property type="entry name" value="ATP-grasp fold, B domain"/>
    <property type="match status" value="1"/>
</dbReference>
<evidence type="ECO:0000256" key="7">
    <source>
        <dbReference type="ARBA" id="ARBA00022741"/>
    </source>
</evidence>
<evidence type="ECO:0000259" key="16">
    <source>
        <dbReference type="PROSITE" id="PS50975"/>
    </source>
</evidence>
<keyword evidence="10" id="KW-0460">Magnesium</keyword>
<organism evidence="18 19">
    <name type="scientific">Pueribacillus theae</name>
    <dbReference type="NCBI Taxonomy" id="2171751"/>
    <lineage>
        <taxon>Bacteria</taxon>
        <taxon>Bacillati</taxon>
        <taxon>Bacillota</taxon>
        <taxon>Bacilli</taxon>
        <taxon>Bacillales</taxon>
        <taxon>Bacillaceae</taxon>
        <taxon>Pueribacillus</taxon>
    </lineage>
</organism>
<evidence type="ECO:0000256" key="14">
    <source>
        <dbReference type="ARBA" id="ARBA00048600"/>
    </source>
</evidence>
<feature type="domain" description="ATP-grasp" evidence="16">
    <location>
        <begin position="120"/>
        <end position="317"/>
    </location>
</feature>
<dbReference type="NCBIfam" id="NF006367">
    <property type="entry name" value="PRK08591.1"/>
    <property type="match status" value="1"/>
</dbReference>
<evidence type="ECO:0000256" key="4">
    <source>
        <dbReference type="ARBA" id="ARBA00013263"/>
    </source>
</evidence>
<dbReference type="PROSITE" id="PS00867">
    <property type="entry name" value="CPSASE_2"/>
    <property type="match status" value="1"/>
</dbReference>
<comment type="caution">
    <text evidence="18">The sequence shown here is derived from an EMBL/GenBank/DDBJ whole genome shotgun (WGS) entry which is preliminary data.</text>
</comment>
<dbReference type="InterPro" id="IPR011764">
    <property type="entry name" value="Biotin_carboxylation_dom"/>
</dbReference>
<dbReference type="GO" id="GO:0006633">
    <property type="term" value="P:fatty acid biosynthetic process"/>
    <property type="evidence" value="ECO:0007669"/>
    <property type="project" value="UniProtKB-KW"/>
</dbReference>
<dbReference type="InterPro" id="IPR011054">
    <property type="entry name" value="Rudment_hybrid_motif"/>
</dbReference>
<dbReference type="InterPro" id="IPR005481">
    <property type="entry name" value="BC-like_N"/>
</dbReference>
<keyword evidence="12" id="KW-0275">Fatty acid biosynthesis</keyword>
<dbReference type="OrthoDB" id="9807469at2"/>
<dbReference type="InterPro" id="IPR050856">
    <property type="entry name" value="Biotin_carboxylase_complex"/>
</dbReference>
<dbReference type="GO" id="GO:0004075">
    <property type="term" value="F:biotin carboxylase activity"/>
    <property type="evidence" value="ECO:0007669"/>
    <property type="project" value="UniProtKB-EC"/>
</dbReference>
<proteinExistence type="predicted"/>
<evidence type="ECO:0000313" key="18">
    <source>
        <dbReference type="EMBL" id="PWA13351.1"/>
    </source>
</evidence>
<evidence type="ECO:0000256" key="11">
    <source>
        <dbReference type="ARBA" id="ARBA00023098"/>
    </source>
</evidence>
<dbReference type="PROSITE" id="PS50979">
    <property type="entry name" value="BC"/>
    <property type="match status" value="1"/>
</dbReference>
<dbReference type="AlphaFoldDB" id="A0A2U1K733"/>
<dbReference type="SUPFAM" id="SSF56059">
    <property type="entry name" value="Glutathione synthetase ATP-binding domain-like"/>
    <property type="match status" value="1"/>
</dbReference>
<dbReference type="Pfam" id="PF02786">
    <property type="entry name" value="CPSase_L_D2"/>
    <property type="match status" value="1"/>
</dbReference>
<evidence type="ECO:0000256" key="15">
    <source>
        <dbReference type="PROSITE-ProRule" id="PRU00409"/>
    </source>
</evidence>
<evidence type="ECO:0000256" key="6">
    <source>
        <dbReference type="ARBA" id="ARBA00022598"/>
    </source>
</evidence>
<dbReference type="EMBL" id="QCZG01000001">
    <property type="protein sequence ID" value="PWA13351.1"/>
    <property type="molecule type" value="Genomic_DNA"/>
</dbReference>
<feature type="domain" description="Biotin carboxylation" evidence="17">
    <location>
        <begin position="1"/>
        <end position="445"/>
    </location>
</feature>